<dbReference type="EMBL" id="BGPR01049584">
    <property type="protein sequence ID" value="GBO26574.1"/>
    <property type="molecule type" value="Genomic_DNA"/>
</dbReference>
<evidence type="ECO:0000313" key="4">
    <source>
        <dbReference type="Proteomes" id="UP000499080"/>
    </source>
</evidence>
<accession>A0A4Y2VMT6</accession>
<dbReference type="Proteomes" id="UP000499080">
    <property type="component" value="Unassembled WGS sequence"/>
</dbReference>
<dbReference type="Pfam" id="PF13358">
    <property type="entry name" value="DDE_3"/>
    <property type="match status" value="1"/>
</dbReference>
<evidence type="ECO:0000313" key="3">
    <source>
        <dbReference type="EMBL" id="GBO26574.1"/>
    </source>
</evidence>
<dbReference type="AlphaFoldDB" id="A0A4Y2VMT6"/>
<evidence type="ECO:0000259" key="1">
    <source>
        <dbReference type="Pfam" id="PF13358"/>
    </source>
</evidence>
<dbReference type="InterPro" id="IPR038717">
    <property type="entry name" value="Tc1-like_DDE_dom"/>
</dbReference>
<reference evidence="2 4" key="1">
    <citation type="journal article" date="2019" name="Sci. Rep.">
        <title>Orb-weaving spider Araneus ventricosus genome elucidates the spidroin gene catalogue.</title>
        <authorList>
            <person name="Kono N."/>
            <person name="Nakamura H."/>
            <person name="Ohtoshi R."/>
            <person name="Moran D.A.P."/>
            <person name="Shinohara A."/>
            <person name="Yoshida Y."/>
            <person name="Fujiwara M."/>
            <person name="Mori M."/>
            <person name="Tomita M."/>
            <person name="Arakawa K."/>
        </authorList>
    </citation>
    <scope>NUCLEOTIDE SEQUENCE [LARGE SCALE GENOMIC DNA]</scope>
</reference>
<sequence length="167" mass="18958">MVWAGVNGHTYLYIIRNGALAAQRYGDQILRPIVVPYAAAIGDKSVLKEDNARPHRARIVDNFLFDKGLLRMDWPAYSPDMSPVEHVWDILGRKVAGSLSPPGTIPQLEISLLQKWQIITPLIPCLVGERHCFRSGETKLLNETQFYPSFYDMHELCIFCVPTKYGQ</sequence>
<dbReference type="EMBL" id="BGPR01049502">
    <property type="protein sequence ID" value="GBO26489.1"/>
    <property type="molecule type" value="Genomic_DNA"/>
</dbReference>
<gene>
    <name evidence="3" type="ORF">AVEN_140022_1</name>
    <name evidence="2" type="ORF">AVEN_267766_1</name>
</gene>
<organism evidence="2 4">
    <name type="scientific">Araneus ventricosus</name>
    <name type="common">Orbweaver spider</name>
    <name type="synonym">Epeira ventricosa</name>
    <dbReference type="NCBI Taxonomy" id="182803"/>
    <lineage>
        <taxon>Eukaryota</taxon>
        <taxon>Metazoa</taxon>
        <taxon>Ecdysozoa</taxon>
        <taxon>Arthropoda</taxon>
        <taxon>Chelicerata</taxon>
        <taxon>Arachnida</taxon>
        <taxon>Araneae</taxon>
        <taxon>Araneomorphae</taxon>
        <taxon>Entelegynae</taxon>
        <taxon>Araneoidea</taxon>
        <taxon>Araneidae</taxon>
        <taxon>Araneus</taxon>
    </lineage>
</organism>
<dbReference type="OrthoDB" id="6435577at2759"/>
<dbReference type="GO" id="GO:0003676">
    <property type="term" value="F:nucleic acid binding"/>
    <property type="evidence" value="ECO:0007669"/>
    <property type="project" value="InterPro"/>
</dbReference>
<protein>
    <recommendedName>
        <fullName evidence="1">Tc1-like transposase DDE domain-containing protein</fullName>
    </recommendedName>
</protein>
<keyword evidence="4" id="KW-1185">Reference proteome</keyword>
<evidence type="ECO:0000313" key="2">
    <source>
        <dbReference type="EMBL" id="GBO26489.1"/>
    </source>
</evidence>
<dbReference type="Gene3D" id="3.30.420.10">
    <property type="entry name" value="Ribonuclease H-like superfamily/Ribonuclease H"/>
    <property type="match status" value="1"/>
</dbReference>
<comment type="caution">
    <text evidence="2">The sequence shown here is derived from an EMBL/GenBank/DDBJ whole genome shotgun (WGS) entry which is preliminary data.</text>
</comment>
<feature type="domain" description="Tc1-like transposase DDE" evidence="1">
    <location>
        <begin position="29"/>
        <end position="96"/>
    </location>
</feature>
<name>A0A4Y2VMT6_ARAVE</name>
<dbReference type="InterPro" id="IPR036397">
    <property type="entry name" value="RNaseH_sf"/>
</dbReference>
<proteinExistence type="predicted"/>